<reference evidence="16" key="1">
    <citation type="submission" date="2021-11" db="EMBL/GenBank/DDBJ databases">
        <authorList>
            <person name="Schell T."/>
        </authorList>
    </citation>
    <scope>NUCLEOTIDE SEQUENCE</scope>
    <source>
        <strain evidence="16">M5</strain>
    </source>
</reference>
<dbReference type="GO" id="GO:0005634">
    <property type="term" value="C:nucleus"/>
    <property type="evidence" value="ECO:0007669"/>
    <property type="project" value="UniProtKB-SubCell"/>
</dbReference>
<comment type="caution">
    <text evidence="16">The sequence shown here is derived from an EMBL/GenBank/DDBJ whole genome shotgun (WGS) entry which is preliminary data.</text>
</comment>
<dbReference type="PROSITE" id="PS51044">
    <property type="entry name" value="ZF_SP_RING"/>
    <property type="match status" value="1"/>
</dbReference>
<evidence type="ECO:0000256" key="7">
    <source>
        <dbReference type="ARBA" id="ARBA00022771"/>
    </source>
</evidence>
<comment type="similarity">
    <text evidence="3">Belongs to the NSE2 family.</text>
</comment>
<evidence type="ECO:0000256" key="9">
    <source>
        <dbReference type="ARBA" id="ARBA00022833"/>
    </source>
</evidence>
<feature type="domain" description="ZP" evidence="14">
    <location>
        <begin position="243"/>
        <end position="390"/>
    </location>
</feature>
<keyword evidence="17" id="KW-1185">Reference proteome</keyword>
<gene>
    <name evidence="16" type="ORF">DGAL_LOCUS17051</name>
</gene>
<evidence type="ECO:0000256" key="1">
    <source>
        <dbReference type="ARBA" id="ARBA00004123"/>
    </source>
</evidence>
<keyword evidence="10" id="KW-0539">Nucleus</keyword>
<evidence type="ECO:0000313" key="17">
    <source>
        <dbReference type="Proteomes" id="UP000789390"/>
    </source>
</evidence>
<accession>A0A8J2WVH5</accession>
<dbReference type="InterPro" id="IPR026846">
    <property type="entry name" value="Nse2(Mms21)"/>
</dbReference>
<protein>
    <recommendedName>
        <fullName evidence="4">E3 SUMO-protein ligase NSE2</fullName>
    </recommendedName>
    <alternativeName>
        <fullName evidence="11">E3 SUMO-protein transferase NSE2</fullName>
    </alternativeName>
    <alternativeName>
        <fullName evidence="12">Non-structural maintenance of chromosomes element 2 homolog</fullName>
    </alternativeName>
</protein>
<feature type="domain" description="SP-RING-type" evidence="15">
    <location>
        <begin position="142"/>
        <end position="225"/>
    </location>
</feature>
<dbReference type="Proteomes" id="UP000789390">
    <property type="component" value="Unassembled WGS sequence"/>
</dbReference>
<organism evidence="16 17">
    <name type="scientific">Daphnia galeata</name>
    <dbReference type="NCBI Taxonomy" id="27404"/>
    <lineage>
        <taxon>Eukaryota</taxon>
        <taxon>Metazoa</taxon>
        <taxon>Ecdysozoa</taxon>
        <taxon>Arthropoda</taxon>
        <taxon>Crustacea</taxon>
        <taxon>Branchiopoda</taxon>
        <taxon>Diplostraca</taxon>
        <taxon>Cladocera</taxon>
        <taxon>Anomopoda</taxon>
        <taxon>Daphniidae</taxon>
        <taxon>Daphnia</taxon>
    </lineage>
</organism>
<evidence type="ECO:0000256" key="8">
    <source>
        <dbReference type="ARBA" id="ARBA00022786"/>
    </source>
</evidence>
<dbReference type="AlphaFoldDB" id="A0A8J2WVH5"/>
<evidence type="ECO:0000256" key="11">
    <source>
        <dbReference type="ARBA" id="ARBA00031731"/>
    </source>
</evidence>
<dbReference type="GO" id="GO:0000724">
    <property type="term" value="P:double-strand break repair via homologous recombination"/>
    <property type="evidence" value="ECO:0007669"/>
    <property type="project" value="InterPro"/>
</dbReference>
<dbReference type="Pfam" id="PF11789">
    <property type="entry name" value="zf-Nse"/>
    <property type="match status" value="1"/>
</dbReference>
<evidence type="ECO:0000256" key="3">
    <source>
        <dbReference type="ARBA" id="ARBA00008212"/>
    </source>
</evidence>
<evidence type="ECO:0000256" key="4">
    <source>
        <dbReference type="ARBA" id="ARBA00020923"/>
    </source>
</evidence>
<dbReference type="Gene3D" id="3.30.40.10">
    <property type="entry name" value="Zinc/RING finger domain, C3HC4 (zinc finger)"/>
    <property type="match status" value="1"/>
</dbReference>
<keyword evidence="6" id="KW-0479">Metal-binding</keyword>
<name>A0A8J2WVH5_9CRUS</name>
<comment type="subcellular location">
    <subcellularLocation>
        <location evidence="1">Nucleus</location>
    </subcellularLocation>
</comment>
<evidence type="ECO:0000313" key="16">
    <source>
        <dbReference type="EMBL" id="CAH0113249.1"/>
    </source>
</evidence>
<dbReference type="OrthoDB" id="10043417at2759"/>
<evidence type="ECO:0000256" key="10">
    <source>
        <dbReference type="ARBA" id="ARBA00023242"/>
    </source>
</evidence>
<proteinExistence type="inferred from homology"/>
<evidence type="ECO:0000256" key="2">
    <source>
        <dbReference type="ARBA" id="ARBA00004718"/>
    </source>
</evidence>
<dbReference type="Pfam" id="PF25057">
    <property type="entry name" value="CUT_N"/>
    <property type="match status" value="1"/>
</dbReference>
<keyword evidence="8" id="KW-0833">Ubl conjugation pathway</keyword>
<evidence type="ECO:0000256" key="13">
    <source>
        <dbReference type="PROSITE-ProRule" id="PRU00452"/>
    </source>
</evidence>
<dbReference type="GO" id="GO:0030915">
    <property type="term" value="C:Smc5-Smc6 complex"/>
    <property type="evidence" value="ECO:0007669"/>
    <property type="project" value="InterPro"/>
</dbReference>
<dbReference type="InterPro" id="IPR056953">
    <property type="entry name" value="CUT_N"/>
</dbReference>
<dbReference type="EMBL" id="CAKKLH010000336">
    <property type="protein sequence ID" value="CAH0113249.1"/>
    <property type="molecule type" value="Genomic_DNA"/>
</dbReference>
<dbReference type="InterPro" id="IPR013083">
    <property type="entry name" value="Znf_RING/FYVE/PHD"/>
</dbReference>
<dbReference type="PANTHER" id="PTHR21330:SF1">
    <property type="entry name" value="E3 SUMO-PROTEIN LIGASE NSE2"/>
    <property type="match status" value="1"/>
</dbReference>
<evidence type="ECO:0000256" key="5">
    <source>
        <dbReference type="ARBA" id="ARBA00022679"/>
    </source>
</evidence>
<dbReference type="GO" id="GO:0008270">
    <property type="term" value="F:zinc ion binding"/>
    <property type="evidence" value="ECO:0007669"/>
    <property type="project" value="UniProtKB-KW"/>
</dbReference>
<keyword evidence="9" id="KW-0862">Zinc</keyword>
<evidence type="ECO:0000259" key="14">
    <source>
        <dbReference type="PROSITE" id="PS51034"/>
    </source>
</evidence>
<dbReference type="PANTHER" id="PTHR21330">
    <property type="entry name" value="E3 SUMO-PROTEIN LIGASE NSE2"/>
    <property type="match status" value="1"/>
</dbReference>
<dbReference type="PROSITE" id="PS51034">
    <property type="entry name" value="ZP_2"/>
    <property type="match status" value="1"/>
</dbReference>
<keyword evidence="7 13" id="KW-0863">Zinc-finger</keyword>
<evidence type="ECO:0000256" key="12">
    <source>
        <dbReference type="ARBA" id="ARBA00032533"/>
    </source>
</evidence>
<evidence type="ECO:0000259" key="15">
    <source>
        <dbReference type="PROSITE" id="PS51044"/>
    </source>
</evidence>
<dbReference type="InterPro" id="IPR001507">
    <property type="entry name" value="ZP_dom"/>
</dbReference>
<comment type="pathway">
    <text evidence="2">Protein modification; protein sumoylation.</text>
</comment>
<dbReference type="GO" id="GO:0016925">
    <property type="term" value="P:protein sumoylation"/>
    <property type="evidence" value="ECO:0007669"/>
    <property type="project" value="TreeGrafter"/>
</dbReference>
<dbReference type="GO" id="GO:0061665">
    <property type="term" value="F:SUMO ligase activity"/>
    <property type="evidence" value="ECO:0007669"/>
    <property type="project" value="TreeGrafter"/>
</dbReference>
<dbReference type="CDD" id="cd16651">
    <property type="entry name" value="SPL-RING_NSE2"/>
    <property type="match status" value="1"/>
</dbReference>
<sequence>MAYRLPASDSEIAENIKKAKEKIIQVYDMLPNFCLNEEIPDLLGDLRSVMKDYVILDTKYQDLKKSKQIVTQLCSEKVKKETAEGSESTITLEEIEELLKDTMAKESEKHPHGFLEKDPSYVTLKNFGEIEENHSQDQEMNDEDDLAVTGETIQTIDPYSKKEFSDPVKNLKCKHTYEREIIMGLISGNANTRCYWMGCNNRVAIRAQDLVSDDELKQLWREDVTGRINIGVTASGFDQIRLDCGSNNFQVVVETQADFKGVIYTRGSFYSRKAPCFLDANGGRRFRLKIPYDQCNVEDDGEKFQVTVILQHDKELIMPGDGAFALQCDLSSKDSKSFKISAMSSISLADPDPSGKDVPTHLRSTVSAPNVVVFKPSDIRPRKSPQRIEL</sequence>
<keyword evidence="5" id="KW-0808">Transferase</keyword>
<evidence type="ECO:0000256" key="6">
    <source>
        <dbReference type="ARBA" id="ARBA00022723"/>
    </source>
</evidence>
<dbReference type="InterPro" id="IPR004181">
    <property type="entry name" value="Znf_MIZ"/>
</dbReference>